<dbReference type="Pfam" id="PF02518">
    <property type="entry name" value="HATPase_c"/>
    <property type="match status" value="1"/>
</dbReference>
<keyword evidence="5" id="KW-0418">Kinase</keyword>
<evidence type="ECO:0000256" key="5">
    <source>
        <dbReference type="ARBA" id="ARBA00022777"/>
    </source>
</evidence>
<feature type="region of interest" description="Disordered" evidence="7">
    <location>
        <begin position="241"/>
        <end position="262"/>
    </location>
</feature>
<comment type="catalytic activity">
    <reaction evidence="1">
        <text>ATP + protein L-histidine = ADP + protein N-phospho-L-histidine.</text>
        <dbReference type="EC" id="2.7.13.3"/>
    </reaction>
</comment>
<dbReference type="InterPro" id="IPR029016">
    <property type="entry name" value="GAF-like_dom_sf"/>
</dbReference>
<dbReference type="Pfam" id="PF08447">
    <property type="entry name" value="PAS_3"/>
    <property type="match status" value="1"/>
</dbReference>
<dbReference type="Gene3D" id="3.30.565.10">
    <property type="entry name" value="Histidine kinase-like ATPase, C-terminal domain"/>
    <property type="match status" value="1"/>
</dbReference>
<dbReference type="PROSITE" id="PS50113">
    <property type="entry name" value="PAC"/>
    <property type="match status" value="9"/>
</dbReference>
<protein>
    <recommendedName>
        <fullName evidence="2">histidine kinase</fullName>
        <ecNumber evidence="2">2.7.13.3</ecNumber>
    </recommendedName>
</protein>
<dbReference type="SMART" id="SM00086">
    <property type="entry name" value="PAC"/>
    <property type="match status" value="7"/>
</dbReference>
<evidence type="ECO:0000313" key="12">
    <source>
        <dbReference type="EMBL" id="NUC73536.1"/>
    </source>
</evidence>
<evidence type="ECO:0000259" key="10">
    <source>
        <dbReference type="PROSITE" id="PS50113"/>
    </source>
</evidence>
<dbReference type="RefSeq" id="WP_174681366.1">
    <property type="nucleotide sequence ID" value="NZ_JABUQZ010000001.1"/>
</dbReference>
<accession>A0A8J8GJD7</accession>
<dbReference type="InterPro" id="IPR000700">
    <property type="entry name" value="PAS-assoc_C"/>
</dbReference>
<dbReference type="InterPro" id="IPR003594">
    <property type="entry name" value="HATPase_dom"/>
</dbReference>
<dbReference type="CDD" id="cd00130">
    <property type="entry name" value="PAS"/>
    <property type="match status" value="5"/>
</dbReference>
<reference evidence="11 14" key="1">
    <citation type="submission" date="2020-06" db="EMBL/GenBank/DDBJ databases">
        <title>Haloterrigena sp. nov., an extremely halophilic archaeon isolated from a saline sediment.</title>
        <authorList>
            <person name="Liu B.-B."/>
        </authorList>
    </citation>
    <scope>NUCLEOTIDE SEQUENCE</scope>
    <source>
        <strain evidence="11">SYSU A121-1</strain>
        <strain evidence="12 14">SYSU A558-1</strain>
    </source>
</reference>
<keyword evidence="6" id="KW-0175">Coiled coil</keyword>
<dbReference type="EMBL" id="JABUQZ010000001">
    <property type="protein sequence ID" value="NUC73536.1"/>
    <property type="molecule type" value="Genomic_DNA"/>
</dbReference>
<evidence type="ECO:0000313" key="14">
    <source>
        <dbReference type="Proteomes" id="UP001016761"/>
    </source>
</evidence>
<evidence type="ECO:0000259" key="8">
    <source>
        <dbReference type="PROSITE" id="PS50109"/>
    </source>
</evidence>
<dbReference type="SUPFAM" id="SSF55874">
    <property type="entry name" value="ATPase domain of HSP90 chaperone/DNA topoisomerase II/histidine kinase"/>
    <property type="match status" value="1"/>
</dbReference>
<name>A0A8J8GJD7_9EURY</name>
<keyword evidence="14" id="KW-1185">Reference proteome</keyword>
<dbReference type="SMART" id="SM00387">
    <property type="entry name" value="HATPase_c"/>
    <property type="match status" value="1"/>
</dbReference>
<dbReference type="InterPro" id="IPR036890">
    <property type="entry name" value="HATPase_C_sf"/>
</dbReference>
<feature type="domain" description="PAS" evidence="9">
    <location>
        <begin position="835"/>
        <end position="906"/>
    </location>
</feature>
<proteinExistence type="predicted"/>
<dbReference type="SUPFAM" id="SSF55781">
    <property type="entry name" value="GAF domain-like"/>
    <property type="match status" value="1"/>
</dbReference>
<feature type="domain" description="PAC" evidence="10">
    <location>
        <begin position="1273"/>
        <end position="1325"/>
    </location>
</feature>
<feature type="domain" description="PAC" evidence="10">
    <location>
        <begin position="649"/>
        <end position="701"/>
    </location>
</feature>
<feature type="domain" description="Histidine kinase" evidence="8">
    <location>
        <begin position="1336"/>
        <end position="1565"/>
    </location>
</feature>
<dbReference type="InterPro" id="IPR005467">
    <property type="entry name" value="His_kinase_dom"/>
</dbReference>
<dbReference type="CDD" id="cd00082">
    <property type="entry name" value="HisKA"/>
    <property type="match status" value="1"/>
</dbReference>
<dbReference type="InterPro" id="IPR001610">
    <property type="entry name" value="PAC"/>
</dbReference>
<feature type="domain" description="PAC" evidence="10">
    <location>
        <begin position="277"/>
        <end position="329"/>
    </location>
</feature>
<feature type="domain" description="PAS" evidence="9">
    <location>
        <begin position="1083"/>
        <end position="1158"/>
    </location>
</feature>
<dbReference type="SMART" id="SM00388">
    <property type="entry name" value="HisKA"/>
    <property type="match status" value="1"/>
</dbReference>
<comment type="caution">
    <text evidence="11">The sequence shown here is derived from an EMBL/GenBank/DDBJ whole genome shotgun (WGS) entry which is preliminary data.</text>
</comment>
<dbReference type="InterPro" id="IPR052162">
    <property type="entry name" value="Sensor_kinase/Photoreceptor"/>
</dbReference>
<dbReference type="SMART" id="SM00091">
    <property type="entry name" value="PAS"/>
    <property type="match status" value="9"/>
</dbReference>
<dbReference type="PANTHER" id="PTHR43304">
    <property type="entry name" value="PHYTOCHROME-LIKE PROTEIN CPH1"/>
    <property type="match status" value="1"/>
</dbReference>
<dbReference type="EMBL" id="JABURA010000001">
    <property type="protein sequence ID" value="NUB90646.1"/>
    <property type="molecule type" value="Genomic_DNA"/>
</dbReference>
<sequence>MGSSSTDADHPAQIRRQEVVADLSQQALETGDLDGVLADAALAIAETLDIEYCSVFELRPDRTAAVLRAGAGWSTDRLGSTAVSADRSSWTGYAVRAAEPVVTDDLDAESRFSAPALLVDHDVASGAAVRIGPDEQPWGVLGAYATESHALSEADVDFLERVADVLGSAVEHARTRRDLERTERRFEAIFEDPNILVGLLDPDGTVRDINGTAMDYIDADLEDVIGEPFWETPWWGEVDDGERFDESRSSADESGEPAGVRDDVKRWTERAAGGEYVNFEADLTRPNGERYTLNGAFRPVTNDEGEVVSVIVSDRDVTERKARERELEESEQRYRTLVDQFPNGVVALVDEELTYRTVGGNPTDTADATAEEIEGTPVAEAASPAVADELVSSYEAALEGESSAFESRANDRVYDFRIVPVRDDDGEVFAALGMSQDVTERKERERRLEESEQRYRTLMEYFPNGIVTLFDPDLRYELAAGQGFDRIPVDPAEFAGNHVREVWDDETAATLQPVFEAALDGEEQSIELEYADRVWVVRVVPITDERGDVFAGMTMAQDITERKRHEQYLRETTAQLEAATEAGAVGTWEWHLQEDEMVAGETFAETFDVDPQAAREGVSSERFLEAVHPADRERVEEEMEAAVESCGEYEAEYRVRTAADELRWVVSRGRVECDEDGNPIRFPGAVTDITERKRAELQLERNNEQLETLFDVLPVGVMVADADGGIHQANDTAREIWGGDVFDTDSVAEYERFPVWSADSGERISPEELTLARVLDGEEVTEPDIYEIEADDGERRIVRVEGMPVRNERGEVTRGVVTITDITERRESQRRLEESEQRYRTLIDHFPNGAVGLFDENLEYQIAGGGVFDEIGASADEAVGQTLRERYPPEQVERLEPKFRAALEGEVSSFEMELHDRDWMAYTVPVMDDDDEIFGGMVMVQEITERKERERKLRERERSLEQYKEYIDEILDAIDDVFYIVGEDGSLQRWNRSVTDVTGYSDEEIAAMEPTELFIDDDVEDVLAAIGEGLETGSVSVELTVRTSDGDTVPFEFNASRLEDPWGNTVLAGIGRDITDRLEREKHLERYETIVETVNDGVYVVDEDGRFTMVNETYASMLGYEPDELVGTDASRMVDDDVTERVEELTAGDAERPTIEAEVRTADGDRLPVEGTFAMLPEDDNTWHRVSIVRDISDRKERERRLEESERRYRTLVENFPGGAVGLYDENLEYIVVGGEAFDDLGISEDEVAGATLYERYPDDLVDEIEPYFRAVFDGEANTFEFRARGRDVWAHTIPLRNDDDEIFAGMVMVQDVTERREYERRLEESNERLERFAYAASHDLQEPLRMVTSYLMLLENRYGDVFDDDGQEFLEFAVDGADRMREMIDGLLEYSRVETRGDPFEPMDLNVVVDDVLEDLQFRIEETDAEITVEDLPRVEGDASQLRQVFQNLLSNALTYSGDEPPRIHVGAERREAPRASDHSGEAAENDGDEWVISVADEGIGIAPEDQERVFTIFDRLHSRGEYDGTGIGLALCERIVERHDGEIWVDSEPGEGATFSVTLSASRDP</sequence>
<feature type="domain" description="PAC" evidence="10">
    <location>
        <begin position="1035"/>
        <end position="1086"/>
    </location>
</feature>
<evidence type="ECO:0000256" key="7">
    <source>
        <dbReference type="SAM" id="MobiDB-lite"/>
    </source>
</evidence>
<dbReference type="InterPro" id="IPR013655">
    <property type="entry name" value="PAS_fold_3"/>
</dbReference>
<dbReference type="SMART" id="SM00065">
    <property type="entry name" value="GAF"/>
    <property type="match status" value="1"/>
</dbReference>
<dbReference type="SUPFAM" id="SSF47384">
    <property type="entry name" value="Homodimeric domain of signal transducing histidine kinase"/>
    <property type="match status" value="1"/>
</dbReference>
<dbReference type="PROSITE" id="PS50109">
    <property type="entry name" value="HIS_KIN"/>
    <property type="match status" value="1"/>
</dbReference>
<dbReference type="SUPFAM" id="SSF55785">
    <property type="entry name" value="PYP-like sensor domain (PAS domain)"/>
    <property type="match status" value="9"/>
</dbReference>
<dbReference type="Pfam" id="PF00512">
    <property type="entry name" value="HisKA"/>
    <property type="match status" value="1"/>
</dbReference>
<dbReference type="Gene3D" id="1.10.287.130">
    <property type="match status" value="1"/>
</dbReference>
<dbReference type="Proteomes" id="UP001016761">
    <property type="component" value="Unassembled WGS sequence"/>
</dbReference>
<dbReference type="EC" id="2.7.13.3" evidence="2"/>
<dbReference type="PANTHER" id="PTHR43304:SF1">
    <property type="entry name" value="PAC DOMAIN-CONTAINING PROTEIN"/>
    <property type="match status" value="1"/>
</dbReference>
<dbReference type="InterPro" id="IPR003018">
    <property type="entry name" value="GAF"/>
</dbReference>
<evidence type="ECO:0000256" key="2">
    <source>
        <dbReference type="ARBA" id="ARBA00012438"/>
    </source>
</evidence>
<organism evidence="11 13">
    <name type="scientific">Haloterrigena gelatinilytica</name>
    <dbReference type="NCBI Taxonomy" id="2741724"/>
    <lineage>
        <taxon>Archaea</taxon>
        <taxon>Methanobacteriati</taxon>
        <taxon>Methanobacteriota</taxon>
        <taxon>Stenosarchaea group</taxon>
        <taxon>Halobacteria</taxon>
        <taxon>Halobacteriales</taxon>
        <taxon>Natrialbaceae</taxon>
        <taxon>Haloterrigena</taxon>
    </lineage>
</organism>
<feature type="domain" description="PAC" evidence="10">
    <location>
        <begin position="1153"/>
        <end position="1204"/>
    </location>
</feature>
<dbReference type="Gene3D" id="3.30.450.40">
    <property type="match status" value="1"/>
</dbReference>
<feature type="domain" description="PAC" evidence="10">
    <location>
        <begin position="893"/>
        <end position="955"/>
    </location>
</feature>
<dbReference type="Pfam" id="PF13185">
    <property type="entry name" value="GAF_2"/>
    <property type="match status" value="1"/>
</dbReference>
<evidence type="ECO:0000256" key="1">
    <source>
        <dbReference type="ARBA" id="ARBA00000085"/>
    </source>
</evidence>
<dbReference type="PROSITE" id="PS50112">
    <property type="entry name" value="PAS"/>
    <property type="match status" value="4"/>
</dbReference>
<feature type="domain" description="PAS" evidence="9">
    <location>
        <begin position="963"/>
        <end position="1033"/>
    </location>
</feature>
<dbReference type="GO" id="GO:0000155">
    <property type="term" value="F:phosphorelay sensor kinase activity"/>
    <property type="evidence" value="ECO:0007669"/>
    <property type="project" value="InterPro"/>
</dbReference>
<dbReference type="InterPro" id="IPR000014">
    <property type="entry name" value="PAS"/>
</dbReference>
<dbReference type="Proteomes" id="UP000728647">
    <property type="component" value="Unassembled WGS sequence"/>
</dbReference>
<feature type="domain" description="PAC" evidence="10">
    <location>
        <begin position="519"/>
        <end position="571"/>
    </location>
</feature>
<feature type="coiled-coil region" evidence="6">
    <location>
        <begin position="1309"/>
        <end position="1336"/>
    </location>
</feature>
<dbReference type="InterPro" id="IPR004358">
    <property type="entry name" value="Sig_transdc_His_kin-like_C"/>
</dbReference>
<evidence type="ECO:0000313" key="11">
    <source>
        <dbReference type="EMBL" id="NUB90646.1"/>
    </source>
</evidence>
<dbReference type="OrthoDB" id="106630at2157"/>
<dbReference type="FunFam" id="3.30.565.10:FF:000006">
    <property type="entry name" value="Sensor histidine kinase WalK"/>
    <property type="match status" value="1"/>
</dbReference>
<evidence type="ECO:0000313" key="13">
    <source>
        <dbReference type="Proteomes" id="UP000728647"/>
    </source>
</evidence>
<feature type="domain" description="PAC" evidence="10">
    <location>
        <begin position="398"/>
        <end position="450"/>
    </location>
</feature>
<feature type="domain" description="PAS" evidence="9">
    <location>
        <begin position="702"/>
        <end position="738"/>
    </location>
</feature>
<keyword evidence="4" id="KW-0808">Transferase</keyword>
<dbReference type="InterPro" id="IPR035965">
    <property type="entry name" value="PAS-like_dom_sf"/>
</dbReference>
<dbReference type="Pfam" id="PF13426">
    <property type="entry name" value="PAS_9"/>
    <property type="match status" value="2"/>
</dbReference>
<evidence type="ECO:0000256" key="3">
    <source>
        <dbReference type="ARBA" id="ARBA00022553"/>
    </source>
</evidence>
<evidence type="ECO:0000256" key="6">
    <source>
        <dbReference type="SAM" id="Coils"/>
    </source>
</evidence>
<feature type="domain" description="PAC" evidence="10">
    <location>
        <begin position="779"/>
        <end position="834"/>
    </location>
</feature>
<evidence type="ECO:0000256" key="4">
    <source>
        <dbReference type="ARBA" id="ARBA00022679"/>
    </source>
</evidence>
<dbReference type="InterPro" id="IPR036097">
    <property type="entry name" value="HisK_dim/P_sf"/>
</dbReference>
<evidence type="ECO:0000259" key="9">
    <source>
        <dbReference type="PROSITE" id="PS50112"/>
    </source>
</evidence>
<dbReference type="Pfam" id="PF08448">
    <property type="entry name" value="PAS_4"/>
    <property type="match status" value="6"/>
</dbReference>
<keyword evidence="3" id="KW-0597">Phosphoprotein</keyword>
<dbReference type="InterPro" id="IPR013656">
    <property type="entry name" value="PAS_4"/>
</dbReference>
<gene>
    <name evidence="11" type="ORF">HT576_06385</name>
    <name evidence="12" type="ORF">HTZ84_14635</name>
</gene>
<dbReference type="NCBIfam" id="TIGR00229">
    <property type="entry name" value="sensory_box"/>
    <property type="match status" value="7"/>
</dbReference>
<dbReference type="Gene3D" id="2.10.70.100">
    <property type="match status" value="1"/>
</dbReference>
<dbReference type="Gene3D" id="3.30.450.20">
    <property type="entry name" value="PAS domain"/>
    <property type="match status" value="9"/>
</dbReference>
<dbReference type="PRINTS" id="PR00344">
    <property type="entry name" value="BCTRLSENSOR"/>
</dbReference>
<dbReference type="InterPro" id="IPR003661">
    <property type="entry name" value="HisK_dim/P_dom"/>
</dbReference>